<dbReference type="SUPFAM" id="SSF55144">
    <property type="entry name" value="LigT-like"/>
    <property type="match status" value="1"/>
</dbReference>
<dbReference type="RefSeq" id="XP_046117947.1">
    <property type="nucleotide sequence ID" value="XM_046263530.1"/>
</dbReference>
<keyword evidence="2" id="KW-1185">Reference proteome</keyword>
<dbReference type="Proteomes" id="UP000887229">
    <property type="component" value="Unassembled WGS sequence"/>
</dbReference>
<dbReference type="InterPro" id="IPR009097">
    <property type="entry name" value="Cyclic_Pdiesterase"/>
</dbReference>
<comment type="caution">
    <text evidence="1">The sequence shown here is derived from an EMBL/GenBank/DDBJ whole genome shotgun (WGS) entry which is preliminary data.</text>
</comment>
<dbReference type="AlphaFoldDB" id="A0A9P8CNZ6"/>
<reference evidence="1" key="1">
    <citation type="journal article" date="2021" name="IMA Fungus">
        <title>Genomic characterization of three marine fungi, including Emericellopsis atlantica sp. nov. with signatures of a generalist lifestyle and marine biomass degradation.</title>
        <authorList>
            <person name="Hagestad O.C."/>
            <person name="Hou L."/>
            <person name="Andersen J.H."/>
            <person name="Hansen E.H."/>
            <person name="Altermark B."/>
            <person name="Li C."/>
            <person name="Kuhnert E."/>
            <person name="Cox R.J."/>
            <person name="Crous P.W."/>
            <person name="Spatafora J.W."/>
            <person name="Lail K."/>
            <person name="Amirebrahimi M."/>
            <person name="Lipzen A."/>
            <person name="Pangilinan J."/>
            <person name="Andreopoulos W."/>
            <person name="Hayes R.D."/>
            <person name="Ng V."/>
            <person name="Grigoriev I.V."/>
            <person name="Jackson S.A."/>
            <person name="Sutton T.D.S."/>
            <person name="Dobson A.D.W."/>
            <person name="Rama T."/>
        </authorList>
    </citation>
    <scope>NUCLEOTIDE SEQUENCE</scope>
    <source>
        <strain evidence="1">TS7</strain>
    </source>
</reference>
<accession>A0A9P8CNZ6</accession>
<protein>
    <submittedName>
        <fullName evidence="1">Uncharacterized protein</fullName>
    </submittedName>
</protein>
<dbReference type="GeneID" id="70294433"/>
<dbReference type="Pfam" id="PF13563">
    <property type="entry name" value="2_5_RNA_ligase2"/>
    <property type="match status" value="1"/>
</dbReference>
<dbReference type="OrthoDB" id="5364416at2759"/>
<name>A0A9P8CNZ6_9HYPO</name>
<evidence type="ECO:0000313" key="2">
    <source>
        <dbReference type="Proteomes" id="UP000887229"/>
    </source>
</evidence>
<organism evidence="1 2">
    <name type="scientific">Emericellopsis atlantica</name>
    <dbReference type="NCBI Taxonomy" id="2614577"/>
    <lineage>
        <taxon>Eukaryota</taxon>
        <taxon>Fungi</taxon>
        <taxon>Dikarya</taxon>
        <taxon>Ascomycota</taxon>
        <taxon>Pezizomycotina</taxon>
        <taxon>Sordariomycetes</taxon>
        <taxon>Hypocreomycetidae</taxon>
        <taxon>Hypocreales</taxon>
        <taxon>Bionectriaceae</taxon>
        <taxon>Emericellopsis</taxon>
    </lineage>
</organism>
<evidence type="ECO:0000313" key="1">
    <source>
        <dbReference type="EMBL" id="KAG9254023.1"/>
    </source>
</evidence>
<dbReference type="EMBL" id="MU251255">
    <property type="protein sequence ID" value="KAG9254023.1"/>
    <property type="molecule type" value="Genomic_DNA"/>
</dbReference>
<sequence length="272" mass="30838">MLGTNSSGFGSFAVVLNFPTAYLSKKMQHLRLAQALHRAPRSMTVTTISPTSRVAVSHSPSPASHAQTASFHIDHPQQIHERRDEHKPNVQAQEDDDHYVLTLWTDKAHHQAMTALRRQWFPKKLLKVNAHVTLFHALPGTKLQQVKDDVAGVAGHTSPFDVVASGKGAYPMGKGVGVNISKPAQAKASQIRAELRDRWAPFLSEQDRRAKWKGQYTILNKENDKERVGRCMDEVRRDFTESRGEVEGLILWRYDRGWWRQVESFPFRNGQS</sequence>
<gene>
    <name evidence="1" type="ORF">F5Z01DRAFT_655739</name>
</gene>
<dbReference type="Gene3D" id="3.90.1140.10">
    <property type="entry name" value="Cyclic phosphodiesterase"/>
    <property type="match status" value="1"/>
</dbReference>
<proteinExistence type="predicted"/>